<keyword evidence="1" id="KW-0540">Nuclease</keyword>
<dbReference type="NCBIfam" id="NF006602">
    <property type="entry name" value="PRK09146.1"/>
    <property type="match status" value="1"/>
</dbReference>
<dbReference type="Gene3D" id="3.30.420.10">
    <property type="entry name" value="Ribonuclease H-like superfamily/Ribonuclease H"/>
    <property type="match status" value="1"/>
</dbReference>
<accession>A0A7T4R2D7</accession>
<dbReference type="GO" id="GO:0008408">
    <property type="term" value="F:3'-5' exonuclease activity"/>
    <property type="evidence" value="ECO:0007669"/>
    <property type="project" value="TreeGrafter"/>
</dbReference>
<name>A0A7T4R2D7_9GAMM</name>
<dbReference type="SMART" id="SM00479">
    <property type="entry name" value="EXOIII"/>
    <property type="match status" value="1"/>
</dbReference>
<dbReference type="AlphaFoldDB" id="A0A7T4R2D7"/>
<feature type="domain" description="Exonuclease" evidence="4">
    <location>
        <begin position="46"/>
        <end position="226"/>
    </location>
</feature>
<evidence type="ECO:0000259" key="4">
    <source>
        <dbReference type="SMART" id="SM00479"/>
    </source>
</evidence>
<evidence type="ECO:0000256" key="3">
    <source>
        <dbReference type="ARBA" id="ARBA00022839"/>
    </source>
</evidence>
<dbReference type="InterPro" id="IPR013520">
    <property type="entry name" value="Ribonucl_H"/>
</dbReference>
<evidence type="ECO:0000256" key="2">
    <source>
        <dbReference type="ARBA" id="ARBA00022801"/>
    </source>
</evidence>
<organism evidence="5 6">
    <name type="scientific">Spongiibacter nanhainus</name>
    <dbReference type="NCBI Taxonomy" id="2794344"/>
    <lineage>
        <taxon>Bacteria</taxon>
        <taxon>Pseudomonadati</taxon>
        <taxon>Pseudomonadota</taxon>
        <taxon>Gammaproteobacteria</taxon>
        <taxon>Cellvibrionales</taxon>
        <taxon>Spongiibacteraceae</taxon>
        <taxon>Spongiibacter</taxon>
    </lineage>
</organism>
<keyword evidence="6" id="KW-1185">Reference proteome</keyword>
<dbReference type="RefSeq" id="WP_198570671.1">
    <property type="nucleotide sequence ID" value="NZ_CP066167.1"/>
</dbReference>
<evidence type="ECO:0000313" key="5">
    <source>
        <dbReference type="EMBL" id="QQD19186.1"/>
    </source>
</evidence>
<proteinExistence type="predicted"/>
<evidence type="ECO:0000313" key="6">
    <source>
        <dbReference type="Proteomes" id="UP000596063"/>
    </source>
</evidence>
<dbReference type="Pfam" id="PF00929">
    <property type="entry name" value="RNase_T"/>
    <property type="match status" value="1"/>
</dbReference>
<evidence type="ECO:0000256" key="1">
    <source>
        <dbReference type="ARBA" id="ARBA00022722"/>
    </source>
</evidence>
<dbReference type="PANTHER" id="PTHR30231">
    <property type="entry name" value="DNA POLYMERASE III SUBUNIT EPSILON"/>
    <property type="match status" value="1"/>
</dbReference>
<dbReference type="GO" id="GO:0005829">
    <property type="term" value="C:cytosol"/>
    <property type="evidence" value="ECO:0007669"/>
    <property type="project" value="TreeGrafter"/>
</dbReference>
<protein>
    <submittedName>
        <fullName evidence="5">3'-5' exonuclease</fullName>
    </submittedName>
</protein>
<dbReference type="KEGG" id="snan:I6N98_04845"/>
<dbReference type="GO" id="GO:0003676">
    <property type="term" value="F:nucleic acid binding"/>
    <property type="evidence" value="ECO:0007669"/>
    <property type="project" value="InterPro"/>
</dbReference>
<keyword evidence="3 5" id="KW-0269">Exonuclease</keyword>
<dbReference type="InterPro" id="IPR036397">
    <property type="entry name" value="RNaseH_sf"/>
</dbReference>
<dbReference type="EMBL" id="CP066167">
    <property type="protein sequence ID" value="QQD19186.1"/>
    <property type="molecule type" value="Genomic_DNA"/>
</dbReference>
<gene>
    <name evidence="5" type="ORF">I6N98_04845</name>
</gene>
<dbReference type="SUPFAM" id="SSF53098">
    <property type="entry name" value="Ribonuclease H-like"/>
    <property type="match status" value="1"/>
</dbReference>
<dbReference type="CDD" id="cd06127">
    <property type="entry name" value="DEDDh"/>
    <property type="match status" value="1"/>
</dbReference>
<keyword evidence="2" id="KW-0378">Hydrolase</keyword>
<dbReference type="PANTHER" id="PTHR30231:SF4">
    <property type="entry name" value="PROTEIN NEN2"/>
    <property type="match status" value="1"/>
</dbReference>
<dbReference type="Proteomes" id="UP000596063">
    <property type="component" value="Chromosome"/>
</dbReference>
<dbReference type="GO" id="GO:0006259">
    <property type="term" value="P:DNA metabolic process"/>
    <property type="evidence" value="ECO:0007669"/>
    <property type="project" value="UniProtKB-ARBA"/>
</dbReference>
<sequence length="236" mass="26608">MAANRASTVDWPAQFKRLQESSQNAHLKNFYQAGVVEPQTPINDVPMVALDFETTGLNSERDEIVSIGLIPFDTQRIYCRQAKHWIVNPARSLTDNSVVIHQITHSDIDQAPDLKSILDAVLDALAGKIVVVHYRAIEREFLTKALLRRIKEGIQFPVIDTMAIEQSVLEQRRGLLGKLLHQPLGSVRLPDCRQRYNLPVYQLHHAMIDALATAELLQAQLAHHYPPAVTVGELWC</sequence>
<dbReference type="InterPro" id="IPR012337">
    <property type="entry name" value="RNaseH-like_sf"/>
</dbReference>
<reference evidence="5 6" key="1">
    <citation type="submission" date="2020-12" db="EMBL/GenBank/DDBJ databases">
        <authorList>
            <person name="Shan Y."/>
        </authorList>
    </citation>
    <scope>NUCLEOTIDE SEQUENCE [LARGE SCALE GENOMIC DNA]</scope>
    <source>
        <strain evidence="6">csc3.9</strain>
    </source>
</reference>